<proteinExistence type="predicted"/>
<dbReference type="AlphaFoldDB" id="A0A0C3FHS9"/>
<gene>
    <name evidence="1" type="ORF">PILCRDRAFT_568223</name>
</gene>
<accession>A0A0C3FHS9</accession>
<dbReference type="OrthoDB" id="3251394at2759"/>
<dbReference type="InParanoid" id="A0A0C3FHS9"/>
<dbReference type="EMBL" id="KN833011">
    <property type="protein sequence ID" value="KIM79119.1"/>
    <property type="molecule type" value="Genomic_DNA"/>
</dbReference>
<protein>
    <submittedName>
        <fullName evidence="1">Uncharacterized protein</fullName>
    </submittedName>
</protein>
<name>A0A0C3FHS9_PILCF</name>
<evidence type="ECO:0000313" key="2">
    <source>
        <dbReference type="Proteomes" id="UP000054166"/>
    </source>
</evidence>
<dbReference type="Proteomes" id="UP000054166">
    <property type="component" value="Unassembled WGS sequence"/>
</dbReference>
<reference evidence="2" key="2">
    <citation type="submission" date="2015-01" db="EMBL/GenBank/DDBJ databases">
        <title>Evolutionary Origins and Diversification of the Mycorrhizal Mutualists.</title>
        <authorList>
            <consortium name="DOE Joint Genome Institute"/>
            <consortium name="Mycorrhizal Genomics Consortium"/>
            <person name="Kohler A."/>
            <person name="Kuo A."/>
            <person name="Nagy L.G."/>
            <person name="Floudas D."/>
            <person name="Copeland A."/>
            <person name="Barry K.W."/>
            <person name="Cichocki N."/>
            <person name="Veneault-Fourrey C."/>
            <person name="LaButti K."/>
            <person name="Lindquist E.A."/>
            <person name="Lipzen A."/>
            <person name="Lundell T."/>
            <person name="Morin E."/>
            <person name="Murat C."/>
            <person name="Riley R."/>
            <person name="Ohm R."/>
            <person name="Sun H."/>
            <person name="Tunlid A."/>
            <person name="Henrissat B."/>
            <person name="Grigoriev I.V."/>
            <person name="Hibbett D.S."/>
            <person name="Martin F."/>
        </authorList>
    </citation>
    <scope>NUCLEOTIDE SEQUENCE [LARGE SCALE GENOMIC DNA]</scope>
    <source>
        <strain evidence="2">F 1598</strain>
    </source>
</reference>
<keyword evidence="2" id="KW-1185">Reference proteome</keyword>
<organism evidence="1 2">
    <name type="scientific">Piloderma croceum (strain F 1598)</name>
    <dbReference type="NCBI Taxonomy" id="765440"/>
    <lineage>
        <taxon>Eukaryota</taxon>
        <taxon>Fungi</taxon>
        <taxon>Dikarya</taxon>
        <taxon>Basidiomycota</taxon>
        <taxon>Agaricomycotina</taxon>
        <taxon>Agaricomycetes</taxon>
        <taxon>Agaricomycetidae</taxon>
        <taxon>Atheliales</taxon>
        <taxon>Atheliaceae</taxon>
        <taxon>Piloderma</taxon>
    </lineage>
</organism>
<reference evidence="1 2" key="1">
    <citation type="submission" date="2014-04" db="EMBL/GenBank/DDBJ databases">
        <authorList>
            <consortium name="DOE Joint Genome Institute"/>
            <person name="Kuo A."/>
            <person name="Tarkka M."/>
            <person name="Buscot F."/>
            <person name="Kohler A."/>
            <person name="Nagy L.G."/>
            <person name="Floudas D."/>
            <person name="Copeland A."/>
            <person name="Barry K.W."/>
            <person name="Cichocki N."/>
            <person name="Veneault-Fourrey C."/>
            <person name="LaButti K."/>
            <person name="Lindquist E.A."/>
            <person name="Lipzen A."/>
            <person name="Lundell T."/>
            <person name="Morin E."/>
            <person name="Murat C."/>
            <person name="Sun H."/>
            <person name="Tunlid A."/>
            <person name="Henrissat B."/>
            <person name="Grigoriev I.V."/>
            <person name="Hibbett D.S."/>
            <person name="Martin F."/>
            <person name="Nordberg H.P."/>
            <person name="Cantor M.N."/>
            <person name="Hua S.X."/>
        </authorList>
    </citation>
    <scope>NUCLEOTIDE SEQUENCE [LARGE SCALE GENOMIC DNA]</scope>
    <source>
        <strain evidence="1 2">F 1598</strain>
    </source>
</reference>
<dbReference type="HOGENOM" id="CLU_052214_0_0_1"/>
<evidence type="ECO:0000313" key="1">
    <source>
        <dbReference type="EMBL" id="KIM79119.1"/>
    </source>
</evidence>
<sequence>MSRTIGSRFNGCCAICLLELPDEGSQYTHLVEVAQVNLATRLGILGLYDAQFAEESRITQCPTCHLAFFAPKHVILSPPLEVLQFIITYLTTTPDPKPLHQVFESLNRARSNGSELADIPNSEQIIPFIGLYSLVTLRPSQVTSLRLITPHFPELSQRNGRHFTKAPENTLPNAPDVARIFSVRPYIRNSEEIYGRIPLSPSLPDFAERRFWRLPAQFGVVLAMLIEHALTADSTCEEIELARTILACDRVTVTAVSCVTFVQCWQTDWWWAEWGGTGWWGIRSSIYWNIQR</sequence>
<dbReference type="STRING" id="765440.A0A0C3FHS9"/>